<accession>A0A0C3DE81</accession>
<dbReference type="HOGENOM" id="CLU_2484618_0_0_1"/>
<keyword evidence="2" id="KW-1185">Reference proteome</keyword>
<dbReference type="AlphaFoldDB" id="A0A0C3DE81"/>
<dbReference type="Proteomes" id="UP000053989">
    <property type="component" value="Unassembled WGS sequence"/>
</dbReference>
<dbReference type="InParanoid" id="A0A0C3DE81"/>
<name>A0A0C3DE81_9AGAM</name>
<sequence length="87" mass="10040">MGCNSEPDRVNVHQRVRNNIKLYPADWVCMFSPSSDQEDDVERLCGSAYTLNGVVQPGQMPHILRCRNIEQPQRLLTHMGLRNWMDA</sequence>
<protein>
    <submittedName>
        <fullName evidence="1">Uncharacterized protein</fullName>
    </submittedName>
</protein>
<evidence type="ECO:0000313" key="1">
    <source>
        <dbReference type="EMBL" id="KIM54401.1"/>
    </source>
</evidence>
<gene>
    <name evidence="1" type="ORF">SCLCIDRAFT_1222000</name>
</gene>
<reference evidence="1 2" key="1">
    <citation type="submission" date="2014-04" db="EMBL/GenBank/DDBJ databases">
        <authorList>
            <consortium name="DOE Joint Genome Institute"/>
            <person name="Kuo A."/>
            <person name="Kohler A."/>
            <person name="Nagy L.G."/>
            <person name="Floudas D."/>
            <person name="Copeland A."/>
            <person name="Barry K.W."/>
            <person name="Cichocki N."/>
            <person name="Veneault-Fourrey C."/>
            <person name="LaButti K."/>
            <person name="Lindquist E.A."/>
            <person name="Lipzen A."/>
            <person name="Lundell T."/>
            <person name="Morin E."/>
            <person name="Murat C."/>
            <person name="Sun H."/>
            <person name="Tunlid A."/>
            <person name="Henrissat B."/>
            <person name="Grigoriev I.V."/>
            <person name="Hibbett D.S."/>
            <person name="Martin F."/>
            <person name="Nordberg H.P."/>
            <person name="Cantor M.N."/>
            <person name="Hua S.X."/>
        </authorList>
    </citation>
    <scope>NUCLEOTIDE SEQUENCE [LARGE SCALE GENOMIC DNA]</scope>
    <source>
        <strain evidence="1 2">Foug A</strain>
    </source>
</reference>
<organism evidence="1 2">
    <name type="scientific">Scleroderma citrinum Foug A</name>
    <dbReference type="NCBI Taxonomy" id="1036808"/>
    <lineage>
        <taxon>Eukaryota</taxon>
        <taxon>Fungi</taxon>
        <taxon>Dikarya</taxon>
        <taxon>Basidiomycota</taxon>
        <taxon>Agaricomycotina</taxon>
        <taxon>Agaricomycetes</taxon>
        <taxon>Agaricomycetidae</taxon>
        <taxon>Boletales</taxon>
        <taxon>Sclerodermatineae</taxon>
        <taxon>Sclerodermataceae</taxon>
        <taxon>Scleroderma</taxon>
    </lineage>
</organism>
<dbReference type="EMBL" id="KN822155">
    <property type="protein sequence ID" value="KIM54401.1"/>
    <property type="molecule type" value="Genomic_DNA"/>
</dbReference>
<proteinExistence type="predicted"/>
<reference evidence="2" key="2">
    <citation type="submission" date="2015-01" db="EMBL/GenBank/DDBJ databases">
        <title>Evolutionary Origins and Diversification of the Mycorrhizal Mutualists.</title>
        <authorList>
            <consortium name="DOE Joint Genome Institute"/>
            <consortium name="Mycorrhizal Genomics Consortium"/>
            <person name="Kohler A."/>
            <person name="Kuo A."/>
            <person name="Nagy L.G."/>
            <person name="Floudas D."/>
            <person name="Copeland A."/>
            <person name="Barry K.W."/>
            <person name="Cichocki N."/>
            <person name="Veneault-Fourrey C."/>
            <person name="LaButti K."/>
            <person name="Lindquist E.A."/>
            <person name="Lipzen A."/>
            <person name="Lundell T."/>
            <person name="Morin E."/>
            <person name="Murat C."/>
            <person name="Riley R."/>
            <person name="Ohm R."/>
            <person name="Sun H."/>
            <person name="Tunlid A."/>
            <person name="Henrissat B."/>
            <person name="Grigoriev I.V."/>
            <person name="Hibbett D.S."/>
            <person name="Martin F."/>
        </authorList>
    </citation>
    <scope>NUCLEOTIDE SEQUENCE [LARGE SCALE GENOMIC DNA]</scope>
    <source>
        <strain evidence="2">Foug A</strain>
    </source>
</reference>
<evidence type="ECO:0000313" key="2">
    <source>
        <dbReference type="Proteomes" id="UP000053989"/>
    </source>
</evidence>